<proteinExistence type="predicted"/>
<organism evidence="1 2">
    <name type="scientific">Thalassovita litoralis</name>
    <dbReference type="NCBI Taxonomy" id="1010611"/>
    <lineage>
        <taxon>Bacteria</taxon>
        <taxon>Pseudomonadati</taxon>
        <taxon>Pseudomonadota</taxon>
        <taxon>Alphaproteobacteria</taxon>
        <taxon>Rhodobacterales</taxon>
        <taxon>Roseobacteraceae</taxon>
        <taxon>Thalassovita</taxon>
    </lineage>
</organism>
<dbReference type="AlphaFoldDB" id="A0A521E4S9"/>
<keyword evidence="2" id="KW-1185">Reference proteome</keyword>
<evidence type="ECO:0008006" key="3">
    <source>
        <dbReference type="Google" id="ProtNLM"/>
    </source>
</evidence>
<dbReference type="EMBL" id="FXTO01000014">
    <property type="protein sequence ID" value="SMO78948.1"/>
    <property type="molecule type" value="Genomic_DNA"/>
</dbReference>
<evidence type="ECO:0000313" key="1">
    <source>
        <dbReference type="EMBL" id="SMO78948.1"/>
    </source>
</evidence>
<dbReference type="RefSeq" id="WP_235891468.1">
    <property type="nucleotide sequence ID" value="NZ_FXTO01000014.1"/>
</dbReference>
<gene>
    <name evidence="1" type="ORF">SAMN06265173_11481</name>
</gene>
<dbReference type="SUPFAM" id="SSF52540">
    <property type="entry name" value="P-loop containing nucleoside triphosphate hydrolases"/>
    <property type="match status" value="1"/>
</dbReference>
<evidence type="ECO:0000313" key="2">
    <source>
        <dbReference type="Proteomes" id="UP000316030"/>
    </source>
</evidence>
<name>A0A521E4S9_9RHOB</name>
<dbReference type="Proteomes" id="UP000316030">
    <property type="component" value="Unassembled WGS sequence"/>
</dbReference>
<reference evidence="1 2" key="1">
    <citation type="submission" date="2017-05" db="EMBL/GenBank/DDBJ databases">
        <authorList>
            <person name="Varghese N."/>
            <person name="Submissions S."/>
        </authorList>
    </citation>
    <scope>NUCLEOTIDE SEQUENCE [LARGE SCALE GENOMIC DNA]</scope>
    <source>
        <strain evidence="1 2">DSM 29506</strain>
    </source>
</reference>
<accession>A0A521E4S9</accession>
<sequence>MIALPDSFAETGLHFVPGAVAPTRFQVIGERSSGTNYLKRLLGRNTPLQPVELQGWKHGHMQALAIPRDMVVLISLRDARPWALSMFAKPWHTKPDHQALPFDQFLRAPWDTVIDHTKYFPGTGPLMLGEPLQQDRDPLTGLPYANLLRLRTGKLRSHLSFLQRGCACVVVRQETVLADPQGFLAQFRAAIGLPVSENALRPVVKRLGARFNAAVNRPSGPSSFPSGQLSFLRQELDLPMESALGYCYD</sequence>
<dbReference type="InterPro" id="IPR027417">
    <property type="entry name" value="P-loop_NTPase"/>
</dbReference>
<protein>
    <recommendedName>
        <fullName evidence="3">Sulfotransferase family protein</fullName>
    </recommendedName>
</protein>